<dbReference type="InterPro" id="IPR014756">
    <property type="entry name" value="Ig_E-set"/>
</dbReference>
<keyword evidence="3" id="KW-0964">Secreted</keyword>
<gene>
    <name evidence="6" type="ORF">Ocin01_02577</name>
</gene>
<dbReference type="OrthoDB" id="6489092at2759"/>
<comment type="similarity">
    <text evidence="2">Belongs to the NPC2 family.</text>
</comment>
<dbReference type="SMART" id="SM00737">
    <property type="entry name" value="ML"/>
    <property type="match status" value="1"/>
</dbReference>
<organism evidence="6 7">
    <name type="scientific">Orchesella cincta</name>
    <name type="common">Springtail</name>
    <name type="synonym">Podura cincta</name>
    <dbReference type="NCBI Taxonomy" id="48709"/>
    <lineage>
        <taxon>Eukaryota</taxon>
        <taxon>Metazoa</taxon>
        <taxon>Ecdysozoa</taxon>
        <taxon>Arthropoda</taxon>
        <taxon>Hexapoda</taxon>
        <taxon>Collembola</taxon>
        <taxon>Entomobryomorpha</taxon>
        <taxon>Entomobryoidea</taxon>
        <taxon>Orchesellidae</taxon>
        <taxon>Orchesellinae</taxon>
        <taxon>Orchesella</taxon>
    </lineage>
</organism>
<feature type="chain" id="PRO_5008905498" evidence="4">
    <location>
        <begin position="24"/>
        <end position="163"/>
    </location>
</feature>
<accession>A0A1D2NFT7</accession>
<dbReference type="Gene3D" id="2.60.40.770">
    <property type="match status" value="1"/>
</dbReference>
<dbReference type="OMA" id="EQANTCA"/>
<evidence type="ECO:0000313" key="6">
    <source>
        <dbReference type="EMBL" id="ODN04092.1"/>
    </source>
</evidence>
<evidence type="ECO:0000313" key="7">
    <source>
        <dbReference type="Proteomes" id="UP000094527"/>
    </source>
</evidence>
<evidence type="ECO:0000259" key="5">
    <source>
        <dbReference type="SMART" id="SM00737"/>
    </source>
</evidence>
<protein>
    <submittedName>
        <fullName evidence="6">Protein NPC2</fullName>
    </submittedName>
</protein>
<feature type="signal peptide" evidence="4">
    <location>
        <begin position="1"/>
        <end position="23"/>
    </location>
</feature>
<dbReference type="AlphaFoldDB" id="A0A1D2NFT7"/>
<dbReference type="FunFam" id="2.60.40.770:FF:000001">
    <property type="entry name" value="NPC intracellular cholesterol transporter 2"/>
    <property type="match status" value="1"/>
</dbReference>
<dbReference type="InterPro" id="IPR003172">
    <property type="entry name" value="ML_dom"/>
</dbReference>
<comment type="caution">
    <text evidence="6">The sequence shown here is derived from an EMBL/GenBank/DDBJ whole genome shotgun (WGS) entry which is preliminary data.</text>
</comment>
<evidence type="ECO:0000256" key="1">
    <source>
        <dbReference type="ARBA" id="ARBA00004613"/>
    </source>
</evidence>
<dbReference type="Pfam" id="PF02221">
    <property type="entry name" value="E1_DerP2_DerF2"/>
    <property type="match status" value="1"/>
</dbReference>
<dbReference type="SUPFAM" id="SSF81296">
    <property type="entry name" value="E set domains"/>
    <property type="match status" value="1"/>
</dbReference>
<dbReference type="STRING" id="48709.A0A1D2NFT7"/>
<keyword evidence="4" id="KW-0732">Signal</keyword>
<evidence type="ECO:0000256" key="4">
    <source>
        <dbReference type="SAM" id="SignalP"/>
    </source>
</evidence>
<reference evidence="6 7" key="1">
    <citation type="journal article" date="2016" name="Genome Biol. Evol.">
        <title>Gene Family Evolution Reflects Adaptation to Soil Environmental Stressors in the Genome of the Collembolan Orchesella cincta.</title>
        <authorList>
            <person name="Faddeeva-Vakhrusheva A."/>
            <person name="Derks M.F."/>
            <person name="Anvar S.Y."/>
            <person name="Agamennone V."/>
            <person name="Suring W."/>
            <person name="Smit S."/>
            <person name="van Straalen N.M."/>
            <person name="Roelofs D."/>
        </authorList>
    </citation>
    <scope>NUCLEOTIDE SEQUENCE [LARGE SCALE GENOMIC DNA]</scope>
    <source>
        <tissue evidence="6">Mixed pool</tissue>
    </source>
</reference>
<keyword evidence="7" id="KW-1185">Reference proteome</keyword>
<comment type="subcellular location">
    <subcellularLocation>
        <location evidence="1">Secreted</location>
    </subcellularLocation>
</comment>
<dbReference type="GO" id="GO:0005576">
    <property type="term" value="C:extracellular region"/>
    <property type="evidence" value="ECO:0007669"/>
    <property type="project" value="UniProtKB-SubCell"/>
</dbReference>
<name>A0A1D2NFT7_ORCCI</name>
<dbReference type="EMBL" id="LJIJ01000055">
    <property type="protein sequence ID" value="ODN04092.1"/>
    <property type="molecule type" value="Genomic_DNA"/>
</dbReference>
<dbReference type="Proteomes" id="UP000094527">
    <property type="component" value="Unassembled WGS sequence"/>
</dbReference>
<proteinExistence type="inferred from homology"/>
<sequence length="163" mass="17949">MKKSVLLLLALVYSIGELEFVNCRIPDTPVTVRPCPGVESKATLVAVFIGSCTEAPCIFRKGQNVTMEMDIDFHQTVNRLQAELYALVFGAPVKWDGVNPEGCDDIVSIGECPLEAGDYITYGVDLYVSPSYPTVTADVRYQLLDENGDTQICWIVRAQVRPA</sequence>
<evidence type="ECO:0000256" key="2">
    <source>
        <dbReference type="ARBA" id="ARBA00006370"/>
    </source>
</evidence>
<evidence type="ECO:0000256" key="3">
    <source>
        <dbReference type="ARBA" id="ARBA00022525"/>
    </source>
</evidence>
<feature type="domain" description="MD-2-related lipid-recognition" evidence="5">
    <location>
        <begin position="32"/>
        <end position="158"/>
    </location>
</feature>